<name>A0A2H4TV33_ECOLX</name>
<evidence type="ECO:0000313" key="2">
    <source>
        <dbReference type="Proteomes" id="UP000236551"/>
    </source>
</evidence>
<proteinExistence type="predicted"/>
<protein>
    <submittedName>
        <fullName evidence="1">Uncharacterized protein</fullName>
    </submittedName>
</protein>
<gene>
    <name evidence="1" type="ORF">CV83915_03079</name>
</gene>
<sequence>MIHLRVINIKSKYGPSHDGRGFLISGSNRYVRLYIAFIT</sequence>
<organism evidence="1 2">
    <name type="scientific">Escherichia coli</name>
    <dbReference type="NCBI Taxonomy" id="562"/>
    <lineage>
        <taxon>Bacteria</taxon>
        <taxon>Pseudomonadati</taxon>
        <taxon>Pseudomonadota</taxon>
        <taxon>Gammaproteobacteria</taxon>
        <taxon>Enterobacterales</taxon>
        <taxon>Enterobacteriaceae</taxon>
        <taxon>Escherichia</taxon>
    </lineage>
</organism>
<dbReference type="Proteomes" id="UP000236551">
    <property type="component" value="Chromosome"/>
</dbReference>
<evidence type="ECO:0000313" key="1">
    <source>
        <dbReference type="EMBL" id="ATZ33380.1"/>
    </source>
</evidence>
<reference evidence="1 2" key="1">
    <citation type="submission" date="2017-11" db="EMBL/GenBank/DDBJ databases">
        <title>Escherichia coli CV839-15 Genome sequencing and assembly.</title>
        <authorList>
            <person name="Li Z."/>
            <person name="Song N."/>
            <person name="Li W."/>
            <person name="Philip H.R."/>
            <person name="Bu Z."/>
            <person name="Siguo L."/>
        </authorList>
    </citation>
    <scope>NUCLEOTIDE SEQUENCE [LARGE SCALE GENOMIC DNA]</scope>
    <source>
        <strain evidence="1 2">CV839-15</strain>
    </source>
</reference>
<dbReference type="EMBL" id="CP024978">
    <property type="protein sequence ID" value="ATZ33380.1"/>
    <property type="molecule type" value="Genomic_DNA"/>
</dbReference>
<accession>A0A2H4TV33</accession>
<dbReference type="AlphaFoldDB" id="A0A2H4TV33"/>